<gene>
    <name evidence="3" type="ORF">ACM01_37625</name>
</gene>
<reference evidence="3 4" key="1">
    <citation type="submission" date="2015-06" db="EMBL/GenBank/DDBJ databases">
        <authorList>
            <person name="Ju K.-S."/>
            <person name="Doroghazi J.R."/>
            <person name="Metcalf W.W."/>
        </authorList>
    </citation>
    <scope>NUCLEOTIDE SEQUENCE [LARGE SCALE GENOMIC DNA]</scope>
    <source>
        <strain evidence="3 4">NRRL 3414</strain>
    </source>
</reference>
<comment type="caution">
    <text evidence="3">The sequence shown here is derived from an EMBL/GenBank/DDBJ whole genome shotgun (WGS) entry which is preliminary data.</text>
</comment>
<dbReference type="InterPro" id="IPR036388">
    <property type="entry name" value="WH-like_DNA-bd_sf"/>
</dbReference>
<dbReference type="CDD" id="cd23763">
    <property type="entry name" value="ASKHA_ATPase_ROK"/>
    <property type="match status" value="1"/>
</dbReference>
<dbReference type="InterPro" id="IPR036390">
    <property type="entry name" value="WH_DNA-bd_sf"/>
</dbReference>
<evidence type="ECO:0000313" key="3">
    <source>
        <dbReference type="EMBL" id="KMS68818.1"/>
    </source>
</evidence>
<dbReference type="PANTHER" id="PTHR18964">
    <property type="entry name" value="ROK (REPRESSOR, ORF, KINASE) FAMILY"/>
    <property type="match status" value="1"/>
</dbReference>
<protein>
    <recommendedName>
        <fullName evidence="2">HTH marR-type domain-containing protein</fullName>
    </recommendedName>
</protein>
<evidence type="ECO:0000256" key="1">
    <source>
        <dbReference type="ARBA" id="ARBA00006479"/>
    </source>
</evidence>
<dbReference type="OrthoDB" id="4902213at2"/>
<dbReference type="Pfam" id="PF12802">
    <property type="entry name" value="MarR_2"/>
    <property type="match status" value="1"/>
</dbReference>
<dbReference type="SUPFAM" id="SSF53067">
    <property type="entry name" value="Actin-like ATPase domain"/>
    <property type="match status" value="1"/>
</dbReference>
<accession>A0A0J7Z0I9</accession>
<evidence type="ECO:0000313" key="4">
    <source>
        <dbReference type="Proteomes" id="UP000037432"/>
    </source>
</evidence>
<dbReference type="Gene3D" id="3.30.420.40">
    <property type="match status" value="2"/>
</dbReference>
<dbReference type="AlphaFoldDB" id="A0A0J7Z0I9"/>
<evidence type="ECO:0000259" key="2">
    <source>
        <dbReference type="Pfam" id="PF12802"/>
    </source>
</evidence>
<dbReference type="GO" id="GO:0003700">
    <property type="term" value="F:DNA-binding transcription factor activity"/>
    <property type="evidence" value="ECO:0007669"/>
    <property type="project" value="InterPro"/>
</dbReference>
<dbReference type="PATRIC" id="fig|1938.3.peg.9198"/>
<sequence length="389" mass="41780">MTSNPTSRDYNKASVLDVVLTRAPLTRNELIELTGLSKATVSRAVEELRADGFVIDGGVDEVVGRGRRSTYLDVPGTTGHVVGISFGAQTTCVLVTDLRGREVHHVTVPTEDHDEVRAGAEWLVGLIAKAGESAQGPLRQVVAAVPGRVRNGKEIFGPAESMKIFTGSDLQRAIEDLINAPVLLDSDANASLLGILTNDATVRNAALFSLSTNLNFASCTDHELARGRTPTFGDIGVLSSGVDDEILDELLSTRGLLRFARGRGLDLERIEDLWLETHEEMAHAEVLEAFTTAIAAAVSVVAVMLDPESVYFVGRLRPLVEEVLPEVRRRLDQSLPAVPEIKAVTQVIGLSTAEGAVYACLTMAQGRLRDAVLGARRQSQPTERSAPAF</sequence>
<dbReference type="InterPro" id="IPR000835">
    <property type="entry name" value="HTH_MarR-typ"/>
</dbReference>
<name>A0A0J7Z0I9_STRVR</name>
<organism evidence="3 4">
    <name type="scientific">Streptomyces viridochromogenes</name>
    <dbReference type="NCBI Taxonomy" id="1938"/>
    <lineage>
        <taxon>Bacteria</taxon>
        <taxon>Bacillati</taxon>
        <taxon>Actinomycetota</taxon>
        <taxon>Actinomycetes</taxon>
        <taxon>Kitasatosporales</taxon>
        <taxon>Streptomycetaceae</taxon>
        <taxon>Streptomyces</taxon>
    </lineage>
</organism>
<dbReference type="Gene3D" id="1.10.10.10">
    <property type="entry name" value="Winged helix-like DNA-binding domain superfamily/Winged helix DNA-binding domain"/>
    <property type="match status" value="1"/>
</dbReference>
<feature type="domain" description="HTH marR-type" evidence="2">
    <location>
        <begin position="13"/>
        <end position="54"/>
    </location>
</feature>
<dbReference type="Pfam" id="PF00480">
    <property type="entry name" value="ROK"/>
    <property type="match status" value="1"/>
</dbReference>
<proteinExistence type="inferred from homology"/>
<dbReference type="PANTHER" id="PTHR18964:SF149">
    <property type="entry name" value="BIFUNCTIONAL UDP-N-ACETYLGLUCOSAMINE 2-EPIMERASE_N-ACETYLMANNOSAMINE KINASE"/>
    <property type="match status" value="1"/>
</dbReference>
<dbReference type="Proteomes" id="UP000037432">
    <property type="component" value="Unassembled WGS sequence"/>
</dbReference>
<dbReference type="EMBL" id="LFNT01000070">
    <property type="protein sequence ID" value="KMS68818.1"/>
    <property type="molecule type" value="Genomic_DNA"/>
</dbReference>
<dbReference type="InterPro" id="IPR000600">
    <property type="entry name" value="ROK"/>
</dbReference>
<comment type="similarity">
    <text evidence="1">Belongs to the ROK (NagC/XylR) family.</text>
</comment>
<dbReference type="RefSeq" id="WP_048585924.1">
    <property type="nucleotide sequence ID" value="NZ_LFNT01000070.1"/>
</dbReference>
<dbReference type="SUPFAM" id="SSF46785">
    <property type="entry name" value="Winged helix' DNA-binding domain"/>
    <property type="match status" value="1"/>
</dbReference>
<dbReference type="InterPro" id="IPR043129">
    <property type="entry name" value="ATPase_NBD"/>
</dbReference>